<evidence type="ECO:0000313" key="4">
    <source>
        <dbReference type="Proteomes" id="UP001165190"/>
    </source>
</evidence>
<dbReference type="Proteomes" id="UP001165190">
    <property type="component" value="Unassembled WGS sequence"/>
</dbReference>
<dbReference type="PANTHER" id="PTHR45642">
    <property type="entry name" value="GDSL ESTERASE/LIPASE EXL3"/>
    <property type="match status" value="1"/>
</dbReference>
<protein>
    <recommendedName>
        <fullName evidence="5">GDSL esterase/lipase</fullName>
    </recommendedName>
</protein>
<evidence type="ECO:0000256" key="2">
    <source>
        <dbReference type="SAM" id="SignalP"/>
    </source>
</evidence>
<dbReference type="SUPFAM" id="SSF52266">
    <property type="entry name" value="SGNH hydrolase"/>
    <property type="match status" value="1"/>
</dbReference>
<dbReference type="GO" id="GO:0016788">
    <property type="term" value="F:hydrolase activity, acting on ester bonds"/>
    <property type="evidence" value="ECO:0007669"/>
    <property type="project" value="InterPro"/>
</dbReference>
<dbReference type="EMBL" id="BSYR01000024">
    <property type="protein sequence ID" value="GMI91574.1"/>
    <property type="molecule type" value="Genomic_DNA"/>
</dbReference>
<dbReference type="CDD" id="cd01837">
    <property type="entry name" value="SGNH_plant_lipase_like"/>
    <property type="match status" value="1"/>
</dbReference>
<comment type="caution">
    <text evidence="3">The sequence shown here is derived from an EMBL/GenBank/DDBJ whole genome shotgun (WGS) entry which is preliminary data.</text>
</comment>
<sequence>MESCHTYSLRFLVVLSLCMSLFSGADAEASMLPRPFNNNISAGYVFGDSTVDPGNNNFVQTIFKSNFPPYGKDFRGQTPTGRFTNGKLSTDLVVSYIGIKEYLPPYLDPNLSIEELMTGVSFASAGTGLDPFTAQISSVISLPKQLEYFREYKTRVQSAIGKKRMEAIIKDAVFLVSCGTNDFIVNYFTVPVRRKTYTVSAYQQFVLQNLKQVLQDLWDEGARRIAVSGLPPMGCLPAIITLYSENAILERGCIEKFSRVGMEYNQMLQNELNSMQGRLAHLGAKITYIDIFTPLIDMIQGLGKHDFDEVSHGCCGSGLVEAGFLCNPKSFVCMDASKYVFFDSIHPTEKTYTKLSMASRPVVDFMIQN</sequence>
<name>A0A9W7I6V8_HIBTR</name>
<gene>
    <name evidence="3" type="ORF">HRI_002826700</name>
</gene>
<evidence type="ECO:0000313" key="3">
    <source>
        <dbReference type="EMBL" id="GMI91574.1"/>
    </source>
</evidence>
<comment type="similarity">
    <text evidence="1">Belongs to the 'GDSL' lipolytic enzyme family.</text>
</comment>
<evidence type="ECO:0000256" key="1">
    <source>
        <dbReference type="ARBA" id="ARBA00008668"/>
    </source>
</evidence>
<dbReference type="OrthoDB" id="1600564at2759"/>
<dbReference type="PANTHER" id="PTHR45642:SF3">
    <property type="entry name" value="OS09G0540400 PROTEIN"/>
    <property type="match status" value="1"/>
</dbReference>
<dbReference type="InterPro" id="IPR050592">
    <property type="entry name" value="GDSL_lipolytic_enzyme"/>
</dbReference>
<organism evidence="3 4">
    <name type="scientific">Hibiscus trionum</name>
    <name type="common">Flower of an hour</name>
    <dbReference type="NCBI Taxonomy" id="183268"/>
    <lineage>
        <taxon>Eukaryota</taxon>
        <taxon>Viridiplantae</taxon>
        <taxon>Streptophyta</taxon>
        <taxon>Embryophyta</taxon>
        <taxon>Tracheophyta</taxon>
        <taxon>Spermatophyta</taxon>
        <taxon>Magnoliopsida</taxon>
        <taxon>eudicotyledons</taxon>
        <taxon>Gunneridae</taxon>
        <taxon>Pentapetalae</taxon>
        <taxon>rosids</taxon>
        <taxon>malvids</taxon>
        <taxon>Malvales</taxon>
        <taxon>Malvaceae</taxon>
        <taxon>Malvoideae</taxon>
        <taxon>Hibiscus</taxon>
    </lineage>
</organism>
<dbReference type="Pfam" id="PF00657">
    <property type="entry name" value="Lipase_GDSL"/>
    <property type="match status" value="1"/>
</dbReference>
<feature type="signal peptide" evidence="2">
    <location>
        <begin position="1"/>
        <end position="27"/>
    </location>
</feature>
<proteinExistence type="inferred from homology"/>
<dbReference type="Gene3D" id="3.40.50.1110">
    <property type="entry name" value="SGNH hydrolase"/>
    <property type="match status" value="1"/>
</dbReference>
<dbReference type="InterPro" id="IPR036514">
    <property type="entry name" value="SGNH_hydro_sf"/>
</dbReference>
<reference evidence="3" key="1">
    <citation type="submission" date="2023-05" db="EMBL/GenBank/DDBJ databases">
        <title>Genome and transcriptome analyses reveal genes involved in the formation of fine ridges on petal epidermal cells in Hibiscus trionum.</title>
        <authorList>
            <person name="Koshimizu S."/>
            <person name="Masuda S."/>
            <person name="Ishii T."/>
            <person name="Shirasu K."/>
            <person name="Hoshino A."/>
            <person name="Arita M."/>
        </authorList>
    </citation>
    <scope>NUCLEOTIDE SEQUENCE</scope>
    <source>
        <strain evidence="3">Hamamatsu line</strain>
    </source>
</reference>
<evidence type="ECO:0008006" key="5">
    <source>
        <dbReference type="Google" id="ProtNLM"/>
    </source>
</evidence>
<accession>A0A9W7I6V8</accession>
<dbReference type="AlphaFoldDB" id="A0A9W7I6V8"/>
<dbReference type="InterPro" id="IPR035669">
    <property type="entry name" value="SGNH_plant_lipase-like"/>
</dbReference>
<dbReference type="InterPro" id="IPR001087">
    <property type="entry name" value="GDSL"/>
</dbReference>
<keyword evidence="2" id="KW-0732">Signal</keyword>
<keyword evidence="4" id="KW-1185">Reference proteome</keyword>
<feature type="chain" id="PRO_5040915210" description="GDSL esterase/lipase" evidence="2">
    <location>
        <begin position="28"/>
        <end position="369"/>
    </location>
</feature>